<protein>
    <submittedName>
        <fullName evidence="1">Nucleoside-diphosphate sugar epimerase</fullName>
    </submittedName>
</protein>
<dbReference type="PANTHER" id="PTHR33986">
    <property type="entry name" value="OS02G0535700 PROTEIN"/>
    <property type="match status" value="1"/>
</dbReference>
<comment type="caution">
    <text evidence="1">The sequence shown here is derived from an EMBL/GenBank/DDBJ whole genome shotgun (WGS) entry which is preliminary data.</text>
</comment>
<dbReference type="OrthoDB" id="272235at2"/>
<proteinExistence type="predicted"/>
<dbReference type="RefSeq" id="WP_111515940.1">
    <property type="nucleotide sequence ID" value="NZ_QFYR01000004.1"/>
</dbReference>
<dbReference type="AlphaFoldDB" id="A0A328AA34"/>
<name>A0A328AA34_9CAUL</name>
<accession>A0A328AA34</accession>
<gene>
    <name evidence="1" type="ORF">DJ018_15825</name>
</gene>
<dbReference type="InterPro" id="IPR009367">
    <property type="entry name" value="Elm1-like"/>
</dbReference>
<dbReference type="Pfam" id="PF06258">
    <property type="entry name" value="Mito_fiss_Elm1"/>
    <property type="match status" value="1"/>
</dbReference>
<sequence>MAGDTRPLTIWAVSDGRAGIEAQVEGLARAVARQRPAEVVLKRIAWRFGLGRLPTSLNPGAPTLLAKGEIAPPWPDIWIAAGRATLPLSRRQRRRSGGRSFVVQVQDPRMALDAFDLVIPPIHDELTGPNVFPILGSPNRLAPDKLSSELARFADRLAPLPRPCIALIVGGKSKAHDLSEAHARNLARQIAEAVRAAGGALLVSFTRRTPAAAQAAMRAEFENLPGWIWDGTGDNPYFAFLAAADQILVTEDSTNLATDAAASGKPLYVLPMSGHSPKLARFHADLAARGVSRPFGGVFETWTYPPLAETERAAAELLRRFDAAR</sequence>
<evidence type="ECO:0000313" key="1">
    <source>
        <dbReference type="EMBL" id="RAK51405.1"/>
    </source>
</evidence>
<organism evidence="1 2">
    <name type="scientific">Phenylobacterium deserti</name>
    <dbReference type="NCBI Taxonomy" id="1914756"/>
    <lineage>
        <taxon>Bacteria</taxon>
        <taxon>Pseudomonadati</taxon>
        <taxon>Pseudomonadota</taxon>
        <taxon>Alphaproteobacteria</taxon>
        <taxon>Caulobacterales</taxon>
        <taxon>Caulobacteraceae</taxon>
        <taxon>Phenylobacterium</taxon>
    </lineage>
</organism>
<reference evidence="2" key="1">
    <citation type="submission" date="2018-05" db="EMBL/GenBank/DDBJ databases">
        <authorList>
            <person name="Li X."/>
        </authorList>
    </citation>
    <scope>NUCLEOTIDE SEQUENCE [LARGE SCALE GENOMIC DNA]</scope>
    <source>
        <strain evidence="2">YIM 73061</strain>
    </source>
</reference>
<evidence type="ECO:0000313" key="2">
    <source>
        <dbReference type="Proteomes" id="UP000249725"/>
    </source>
</evidence>
<dbReference type="EMBL" id="QFYR01000004">
    <property type="protein sequence ID" value="RAK51405.1"/>
    <property type="molecule type" value="Genomic_DNA"/>
</dbReference>
<keyword evidence="2" id="KW-1185">Reference proteome</keyword>
<dbReference type="PANTHER" id="PTHR33986:SF15">
    <property type="entry name" value="MITOCHONDRIAL FISSION PROTEIN ELM1"/>
    <property type="match status" value="1"/>
</dbReference>
<dbReference type="Proteomes" id="UP000249725">
    <property type="component" value="Unassembled WGS sequence"/>
</dbReference>